<organism evidence="1 2">
    <name type="scientific">Roseateles amylovorans</name>
    <dbReference type="NCBI Taxonomy" id="2978473"/>
    <lineage>
        <taxon>Bacteria</taxon>
        <taxon>Pseudomonadati</taxon>
        <taxon>Pseudomonadota</taxon>
        <taxon>Betaproteobacteria</taxon>
        <taxon>Burkholderiales</taxon>
        <taxon>Sphaerotilaceae</taxon>
        <taxon>Roseateles</taxon>
    </lineage>
</organism>
<sequence length="153" mass="16975">MNIESFIKFLAHSTVNDRFDEQLEAAGLKERPKGDDPTVFVKSPDEGFILGFSSNAAFQEFYATEPKTPGGYILVSIYGEPGKAELPFALDWAMTANQIKSRLGEPKRIAASNATFVHEGLQVVCRFKDKSMQEMTSATVSLIDIYAKQRFGL</sequence>
<dbReference type="RefSeq" id="WP_261760449.1">
    <property type="nucleotide sequence ID" value="NZ_CP104562.2"/>
</dbReference>
<protein>
    <submittedName>
        <fullName evidence="1">Uncharacterized protein</fullName>
    </submittedName>
</protein>
<evidence type="ECO:0000313" key="2">
    <source>
        <dbReference type="Proteomes" id="UP001064933"/>
    </source>
</evidence>
<name>A0ABY6B9P4_9BURK</name>
<accession>A0ABY6B9P4</accession>
<gene>
    <name evidence="1" type="ORF">N4261_12445</name>
</gene>
<evidence type="ECO:0000313" key="1">
    <source>
        <dbReference type="EMBL" id="UXH80631.1"/>
    </source>
</evidence>
<proteinExistence type="predicted"/>
<keyword evidence="2" id="KW-1185">Reference proteome</keyword>
<dbReference type="EMBL" id="CP104562">
    <property type="protein sequence ID" value="UXH80631.1"/>
    <property type="molecule type" value="Genomic_DNA"/>
</dbReference>
<reference evidence="1" key="1">
    <citation type="submission" date="2022-10" db="EMBL/GenBank/DDBJ databases">
        <title>Characterization and whole genome sequencing of a new Roseateles species, isolated from fresh water.</title>
        <authorList>
            <person name="Guliayeva D.Y."/>
            <person name="Akhremchuk A.E."/>
            <person name="Sikolenko M.A."/>
            <person name="Valentovich L.N."/>
            <person name="Sidarenka A.V."/>
        </authorList>
    </citation>
    <scope>NUCLEOTIDE SEQUENCE</scope>
    <source>
        <strain evidence="1">BIM B-1768</strain>
    </source>
</reference>
<dbReference type="Proteomes" id="UP001064933">
    <property type="component" value="Chromosome"/>
</dbReference>